<dbReference type="PANTHER" id="PTHR43275:SF1">
    <property type="entry name" value="D-MALATE DEHYDROGENASE [DECARBOXYLATING]"/>
    <property type="match status" value="1"/>
</dbReference>
<reference evidence="8 9" key="1">
    <citation type="submission" date="2017-08" db="EMBL/GenBank/DDBJ databases">
        <title>Burning lignite coal seam in the remote Altai Mountains harbors a hydrogen-driven thermophilic microbial community.</title>
        <authorList>
            <person name="Kadnikov V.V."/>
            <person name="Mardanov A.V."/>
            <person name="Ivasenko D."/>
            <person name="Beletsky A.V."/>
            <person name="Karnachuk O.V."/>
            <person name="Ravin N.V."/>
        </authorList>
    </citation>
    <scope>NUCLEOTIDE SEQUENCE [LARGE SCALE GENOMIC DNA]</scope>
    <source>
        <strain evidence="8">AL33</strain>
    </source>
</reference>
<accession>A0A2T5G3I3</accession>
<comment type="cofactor">
    <cofactor evidence="2">
        <name>Mg(2+)</name>
        <dbReference type="ChEBI" id="CHEBI:18420"/>
    </cofactor>
</comment>
<evidence type="ECO:0000256" key="6">
    <source>
        <dbReference type="ARBA" id="ARBA00023211"/>
    </source>
</evidence>
<keyword evidence="4" id="KW-0560">Oxidoreductase</keyword>
<dbReference type="SUPFAM" id="SSF53659">
    <property type="entry name" value="Isocitrate/Isopropylmalate dehydrogenase-like"/>
    <property type="match status" value="1"/>
</dbReference>
<evidence type="ECO:0000259" key="7">
    <source>
        <dbReference type="SMART" id="SM01329"/>
    </source>
</evidence>
<dbReference type="InterPro" id="IPR050501">
    <property type="entry name" value="ICDH/IPMDH"/>
</dbReference>
<dbReference type="PANTHER" id="PTHR43275">
    <property type="entry name" value="D-MALATE DEHYDROGENASE [DECARBOXYLATING]"/>
    <property type="match status" value="1"/>
</dbReference>
<gene>
    <name evidence="8" type="ORF">HSCHL_0632</name>
</gene>
<organism evidence="8 9">
    <name type="scientific">Hydrogenibacillus schlegelii</name>
    <name type="common">Bacillus schlegelii</name>
    <dbReference type="NCBI Taxonomy" id="1484"/>
    <lineage>
        <taxon>Bacteria</taxon>
        <taxon>Bacillati</taxon>
        <taxon>Bacillota</taxon>
        <taxon>Bacilli</taxon>
        <taxon>Bacillales</taxon>
        <taxon>Bacillales Family X. Incertae Sedis</taxon>
        <taxon>Hydrogenibacillus</taxon>
    </lineage>
</organism>
<feature type="domain" description="Isopropylmalate dehydrogenase-like" evidence="7">
    <location>
        <begin position="1"/>
        <end position="167"/>
    </location>
</feature>
<dbReference type="InterPro" id="IPR019818">
    <property type="entry name" value="IsoCit/isopropylmalate_DH_CS"/>
</dbReference>
<comment type="cofactor">
    <cofactor evidence="1">
        <name>Mn(2+)</name>
        <dbReference type="ChEBI" id="CHEBI:29035"/>
    </cofactor>
</comment>
<dbReference type="Gene3D" id="3.40.718.10">
    <property type="entry name" value="Isopropylmalate Dehydrogenase"/>
    <property type="match status" value="1"/>
</dbReference>
<evidence type="ECO:0000313" key="9">
    <source>
        <dbReference type="Proteomes" id="UP000244180"/>
    </source>
</evidence>
<dbReference type="SMART" id="SM01329">
    <property type="entry name" value="Iso_dh"/>
    <property type="match status" value="1"/>
</dbReference>
<evidence type="ECO:0000256" key="1">
    <source>
        <dbReference type="ARBA" id="ARBA00001936"/>
    </source>
</evidence>
<dbReference type="Pfam" id="PF00180">
    <property type="entry name" value="Iso_dh"/>
    <property type="match status" value="1"/>
</dbReference>
<proteinExistence type="predicted"/>
<evidence type="ECO:0000256" key="5">
    <source>
        <dbReference type="ARBA" id="ARBA00023027"/>
    </source>
</evidence>
<evidence type="ECO:0000256" key="2">
    <source>
        <dbReference type="ARBA" id="ARBA00001946"/>
    </source>
</evidence>
<keyword evidence="5" id="KW-0520">NAD</keyword>
<comment type="caution">
    <text evidence="8">The sequence shown here is derived from an EMBL/GenBank/DDBJ whole genome shotgun (WGS) entry which is preliminary data.</text>
</comment>
<evidence type="ECO:0000256" key="3">
    <source>
        <dbReference type="ARBA" id="ARBA00022723"/>
    </source>
</evidence>
<name>A0A2T5G3I3_HYDSH</name>
<sequence>MVTNCTKSNALNYSMVFWDEVYAAVAAEYPDVHRDQALVDALAMWLVRRPAYYDVIVSSNLFGDILTDLAAAIQGGMGIAAGGNINPERTYPSMFEPIHGSAPRYKGQNRANPIAAIWAGSMMLEHLGETAAARLVMKAVEDVLAEGRYRTSDLGGTSSTTEVGEAIKKTIRKKGDALIR</sequence>
<keyword evidence="3" id="KW-0479">Metal-binding</keyword>
<dbReference type="AlphaFoldDB" id="A0A2T5G3I3"/>
<keyword evidence="6" id="KW-0464">Manganese</keyword>
<protein>
    <submittedName>
        <fullName evidence="8">3-isopropylmalate dehydrogenase</fullName>
    </submittedName>
</protein>
<dbReference type="GO" id="GO:0016616">
    <property type="term" value="F:oxidoreductase activity, acting on the CH-OH group of donors, NAD or NADP as acceptor"/>
    <property type="evidence" value="ECO:0007669"/>
    <property type="project" value="InterPro"/>
</dbReference>
<dbReference type="InterPro" id="IPR024084">
    <property type="entry name" value="IsoPropMal-DH-like_dom"/>
</dbReference>
<dbReference type="Proteomes" id="UP000244180">
    <property type="component" value="Unassembled WGS sequence"/>
</dbReference>
<dbReference type="GO" id="GO:0000287">
    <property type="term" value="F:magnesium ion binding"/>
    <property type="evidence" value="ECO:0007669"/>
    <property type="project" value="InterPro"/>
</dbReference>
<evidence type="ECO:0000256" key="4">
    <source>
        <dbReference type="ARBA" id="ARBA00023002"/>
    </source>
</evidence>
<dbReference type="EMBL" id="PEBV01000092">
    <property type="protein sequence ID" value="PTQ50731.1"/>
    <property type="molecule type" value="Genomic_DNA"/>
</dbReference>
<evidence type="ECO:0000313" key="8">
    <source>
        <dbReference type="EMBL" id="PTQ50731.1"/>
    </source>
</evidence>
<dbReference type="GO" id="GO:0051287">
    <property type="term" value="F:NAD binding"/>
    <property type="evidence" value="ECO:0007669"/>
    <property type="project" value="InterPro"/>
</dbReference>
<dbReference type="PROSITE" id="PS00470">
    <property type="entry name" value="IDH_IMDH"/>
    <property type="match status" value="1"/>
</dbReference>